<dbReference type="RefSeq" id="WP_379793414.1">
    <property type="nucleotide sequence ID" value="NZ_JBHSQB010000021.1"/>
</dbReference>
<evidence type="ECO:0000313" key="1">
    <source>
        <dbReference type="EMBL" id="MFC6098401.1"/>
    </source>
</evidence>
<name>A0ABW1PTF7_9FLAO</name>
<dbReference type="InterPro" id="IPR005901">
    <property type="entry name" value="GLPGLI"/>
</dbReference>
<dbReference type="NCBIfam" id="TIGR01200">
    <property type="entry name" value="GLPGLI"/>
    <property type="match status" value="1"/>
</dbReference>
<accession>A0ABW1PTF7</accession>
<organism evidence="1 2">
    <name type="scientific">Flavobacterium qiangtangense</name>
    <dbReference type="NCBI Taxonomy" id="1442595"/>
    <lineage>
        <taxon>Bacteria</taxon>
        <taxon>Pseudomonadati</taxon>
        <taxon>Bacteroidota</taxon>
        <taxon>Flavobacteriia</taxon>
        <taxon>Flavobacteriales</taxon>
        <taxon>Flavobacteriaceae</taxon>
        <taxon>Flavobacterium</taxon>
    </lineage>
</organism>
<proteinExistence type="predicted"/>
<keyword evidence="2" id="KW-1185">Reference proteome</keyword>
<reference evidence="2" key="1">
    <citation type="journal article" date="2019" name="Int. J. Syst. Evol. Microbiol.">
        <title>The Global Catalogue of Microorganisms (GCM) 10K type strain sequencing project: providing services to taxonomists for standard genome sequencing and annotation.</title>
        <authorList>
            <consortium name="The Broad Institute Genomics Platform"/>
            <consortium name="The Broad Institute Genome Sequencing Center for Infectious Disease"/>
            <person name="Wu L."/>
            <person name="Ma J."/>
        </authorList>
    </citation>
    <scope>NUCLEOTIDE SEQUENCE [LARGE SCALE GENOMIC DNA]</scope>
    <source>
        <strain evidence="2">CCUG 49679</strain>
    </source>
</reference>
<evidence type="ECO:0000313" key="2">
    <source>
        <dbReference type="Proteomes" id="UP001596287"/>
    </source>
</evidence>
<dbReference type="Proteomes" id="UP001596287">
    <property type="component" value="Unassembled WGS sequence"/>
</dbReference>
<comment type="caution">
    <text evidence="1">The sequence shown here is derived from an EMBL/GenBank/DDBJ whole genome shotgun (WGS) entry which is preliminary data.</text>
</comment>
<sequence>MKTLIFLIFFSINFNVHSQTAIINYQVIANDKLLDIAKKASNTKFEIDGVDNAISRLEYQLEINKNTSYFYLLPSLDLEDKKSKFAKIFAGSDKYFSNGNEIIKKTDYSGKTFNISLESNYDWKLSNETKMINNYLCYKATLEAKNYKGAISKVIAWYSPKIPFNFGPKGYSKLPGLILELQDKLVTYLVSKVQLNNDISNRVNLKKENIIQDDDVISEDKFHEIIEKVKHNITQKHKD</sequence>
<gene>
    <name evidence="1" type="ORF">ACFPVY_17265</name>
</gene>
<dbReference type="Pfam" id="PF09697">
    <property type="entry name" value="Porph_ging"/>
    <property type="match status" value="1"/>
</dbReference>
<dbReference type="EMBL" id="JBHSQB010000021">
    <property type="protein sequence ID" value="MFC6098401.1"/>
    <property type="molecule type" value="Genomic_DNA"/>
</dbReference>
<protein>
    <submittedName>
        <fullName evidence="1">GLPGLI family protein</fullName>
    </submittedName>
</protein>